<dbReference type="Proteomes" id="UP001196413">
    <property type="component" value="Unassembled WGS sequence"/>
</dbReference>
<keyword evidence="1" id="KW-0812">Transmembrane</keyword>
<organism evidence="2 3">
    <name type="scientific">Parelaphostrongylus tenuis</name>
    <name type="common">Meningeal worm</name>
    <dbReference type="NCBI Taxonomy" id="148309"/>
    <lineage>
        <taxon>Eukaryota</taxon>
        <taxon>Metazoa</taxon>
        <taxon>Ecdysozoa</taxon>
        <taxon>Nematoda</taxon>
        <taxon>Chromadorea</taxon>
        <taxon>Rhabditida</taxon>
        <taxon>Rhabditina</taxon>
        <taxon>Rhabditomorpha</taxon>
        <taxon>Strongyloidea</taxon>
        <taxon>Metastrongylidae</taxon>
        <taxon>Parelaphostrongylus</taxon>
    </lineage>
</organism>
<proteinExistence type="predicted"/>
<evidence type="ECO:0000313" key="2">
    <source>
        <dbReference type="EMBL" id="KAJ1374596.1"/>
    </source>
</evidence>
<keyword evidence="3" id="KW-1185">Reference proteome</keyword>
<feature type="transmembrane region" description="Helical" evidence="1">
    <location>
        <begin position="57"/>
        <end position="79"/>
    </location>
</feature>
<sequence>MRIKKANWNHKTRVWKGPERVCVTHSPIDEGKHRSDTIFQIPNDGKLGKYGARRTSIVLAMSVTYTVAPSISVSIVPALE</sequence>
<comment type="caution">
    <text evidence="2">The sequence shown here is derived from an EMBL/GenBank/DDBJ whole genome shotgun (WGS) entry which is preliminary data.</text>
</comment>
<evidence type="ECO:0000313" key="3">
    <source>
        <dbReference type="Proteomes" id="UP001196413"/>
    </source>
</evidence>
<keyword evidence="1" id="KW-1133">Transmembrane helix</keyword>
<protein>
    <submittedName>
        <fullName evidence="2">Uncharacterized protein</fullName>
    </submittedName>
</protein>
<dbReference type="AlphaFoldDB" id="A0AAD5REF0"/>
<gene>
    <name evidence="2" type="ORF">KIN20_037310</name>
</gene>
<evidence type="ECO:0000256" key="1">
    <source>
        <dbReference type="SAM" id="Phobius"/>
    </source>
</evidence>
<keyword evidence="1" id="KW-0472">Membrane</keyword>
<name>A0AAD5REF0_PARTN</name>
<dbReference type="EMBL" id="JAHQIW010007472">
    <property type="protein sequence ID" value="KAJ1374596.1"/>
    <property type="molecule type" value="Genomic_DNA"/>
</dbReference>
<reference evidence="2" key="1">
    <citation type="submission" date="2021-06" db="EMBL/GenBank/DDBJ databases">
        <title>Parelaphostrongylus tenuis whole genome reference sequence.</title>
        <authorList>
            <person name="Garwood T.J."/>
            <person name="Larsen P.A."/>
            <person name="Fountain-Jones N.M."/>
            <person name="Garbe J.R."/>
            <person name="Macchietto M.G."/>
            <person name="Kania S.A."/>
            <person name="Gerhold R.W."/>
            <person name="Richards J.E."/>
            <person name="Wolf T.M."/>
        </authorList>
    </citation>
    <scope>NUCLEOTIDE SEQUENCE</scope>
    <source>
        <strain evidence="2">MNPRO001-30</strain>
        <tissue evidence="2">Meninges</tissue>
    </source>
</reference>
<accession>A0AAD5REF0</accession>